<evidence type="ECO:0000313" key="3">
    <source>
        <dbReference type="Proteomes" id="UP000664534"/>
    </source>
</evidence>
<dbReference type="Proteomes" id="UP000664534">
    <property type="component" value="Unassembled WGS sequence"/>
</dbReference>
<evidence type="ECO:0000313" key="2">
    <source>
        <dbReference type="EMBL" id="CAF9926678.1"/>
    </source>
</evidence>
<feature type="compositionally biased region" description="Polar residues" evidence="1">
    <location>
        <begin position="170"/>
        <end position="185"/>
    </location>
</feature>
<gene>
    <name evidence="2" type="ORF">IMSHALPRED_007011</name>
</gene>
<protein>
    <submittedName>
        <fullName evidence="2">Uncharacterized protein</fullName>
    </submittedName>
</protein>
<proteinExistence type="predicted"/>
<name>A0A8H3IPH6_9LECA</name>
<sequence length="321" mass="35652">MNTLIPTRQAFPIPQNHLPFLKNITFDMQTQDPITPIDTSQDAPPSPPTAEATISLTALTLRTEWMSDDGDPWTRSDILRRPDTEIIDESLAGMGDVHHGEPSLWEQTLPGPAPGSEKSAHDEPSSTSSILHRSSNSTPGSYNDSSSLCDGNEDADLDISILSPLPPPRTSQLRKPTLRNPKQTARFQYPESVPVEAIIHSDLPFPNQPQSLNLDHFLDKCIAKTQALLKTGISALNSEPDIDEILIAKILEVDERGPEDEEQYPRNWNSATARHHKRQAPPRISLKISDLPPKEVVRVQGWWKVKGGEAWREVVGDERGD</sequence>
<evidence type="ECO:0000256" key="1">
    <source>
        <dbReference type="SAM" id="MobiDB-lite"/>
    </source>
</evidence>
<keyword evidence="3" id="KW-1185">Reference proteome</keyword>
<organism evidence="2 3">
    <name type="scientific">Imshaugia aleurites</name>
    <dbReference type="NCBI Taxonomy" id="172621"/>
    <lineage>
        <taxon>Eukaryota</taxon>
        <taxon>Fungi</taxon>
        <taxon>Dikarya</taxon>
        <taxon>Ascomycota</taxon>
        <taxon>Pezizomycotina</taxon>
        <taxon>Lecanoromycetes</taxon>
        <taxon>OSLEUM clade</taxon>
        <taxon>Lecanoromycetidae</taxon>
        <taxon>Lecanorales</taxon>
        <taxon>Lecanorineae</taxon>
        <taxon>Parmeliaceae</taxon>
        <taxon>Imshaugia</taxon>
    </lineage>
</organism>
<dbReference type="AlphaFoldDB" id="A0A8H3IPH6"/>
<feature type="region of interest" description="Disordered" evidence="1">
    <location>
        <begin position="94"/>
        <end position="185"/>
    </location>
</feature>
<feature type="compositionally biased region" description="Polar residues" evidence="1">
    <location>
        <begin position="125"/>
        <end position="149"/>
    </location>
</feature>
<dbReference type="EMBL" id="CAJPDT010000044">
    <property type="protein sequence ID" value="CAF9926678.1"/>
    <property type="molecule type" value="Genomic_DNA"/>
</dbReference>
<dbReference type="OrthoDB" id="5497838at2759"/>
<reference evidence="2" key="1">
    <citation type="submission" date="2021-03" db="EMBL/GenBank/DDBJ databases">
        <authorList>
            <person name="Tagirdzhanova G."/>
        </authorList>
    </citation>
    <scope>NUCLEOTIDE SEQUENCE</scope>
</reference>
<accession>A0A8H3IPH6</accession>
<comment type="caution">
    <text evidence="2">The sequence shown here is derived from an EMBL/GenBank/DDBJ whole genome shotgun (WGS) entry which is preliminary data.</text>
</comment>